<keyword evidence="5" id="KW-0175">Coiled coil</keyword>
<feature type="compositionally biased region" description="Gly residues" evidence="6">
    <location>
        <begin position="81"/>
        <end position="91"/>
    </location>
</feature>
<evidence type="ECO:0000313" key="9">
    <source>
        <dbReference type="EMBL" id="CDP34745.1"/>
    </source>
</evidence>
<dbReference type="SUPFAM" id="SSF57667">
    <property type="entry name" value="beta-beta-alpha zinc fingers"/>
    <property type="match status" value="1"/>
</dbReference>
<evidence type="ECO:0000259" key="8">
    <source>
        <dbReference type="PROSITE" id="PS50157"/>
    </source>
</evidence>
<dbReference type="PANTHER" id="PTHR44029">
    <property type="entry name" value="DNAJ HOMOLOG SUBFAMILY C MEMBER 21"/>
    <property type="match status" value="1"/>
</dbReference>
<dbReference type="PROSITE" id="PS50076">
    <property type="entry name" value="DNAJ_2"/>
    <property type="match status" value="1"/>
</dbReference>
<dbReference type="Pfam" id="PF21884">
    <property type="entry name" value="ZUO1-like_ZHD"/>
    <property type="match status" value="1"/>
</dbReference>
<dbReference type="InterPro" id="IPR051964">
    <property type="entry name" value="Chaperone_stress_response"/>
</dbReference>
<keyword evidence="1" id="KW-0479">Metal-binding</keyword>
<name>A0A060T0Y7_BLAAD</name>
<dbReference type="PANTHER" id="PTHR44029:SF1">
    <property type="entry name" value="DNAJ HOMOLOG SUBFAMILY C MEMBER 21"/>
    <property type="match status" value="1"/>
</dbReference>
<reference evidence="9" key="1">
    <citation type="submission" date="2014-02" db="EMBL/GenBank/DDBJ databases">
        <authorList>
            <person name="Genoscope - CEA"/>
        </authorList>
    </citation>
    <scope>NUCLEOTIDE SEQUENCE</scope>
    <source>
        <strain evidence="9">LS3</strain>
    </source>
</reference>
<reference evidence="9" key="2">
    <citation type="submission" date="2014-06" db="EMBL/GenBank/DDBJ databases">
        <title>The complete genome of Blastobotrys (Arxula) adeninivorans LS3 - a yeast of biotechnological interest.</title>
        <authorList>
            <person name="Kunze G."/>
            <person name="Gaillardin C."/>
            <person name="Czernicka M."/>
            <person name="Durrens P."/>
            <person name="Martin T."/>
            <person name="Boer E."/>
            <person name="Gabaldon T."/>
            <person name="Cruz J."/>
            <person name="Talla E."/>
            <person name="Marck C."/>
            <person name="Goffeau A."/>
            <person name="Barbe V."/>
            <person name="Baret P."/>
            <person name="Baronian K."/>
            <person name="Beier S."/>
            <person name="Bleykasten C."/>
            <person name="Bode R."/>
            <person name="Casaregola S."/>
            <person name="Despons L."/>
            <person name="Fairhead C."/>
            <person name="Giersberg M."/>
            <person name="Gierski P."/>
            <person name="Hahnel U."/>
            <person name="Hartmann A."/>
            <person name="Jankowska D."/>
            <person name="Jubin C."/>
            <person name="Jung P."/>
            <person name="Lafontaine I."/>
            <person name="Leh-Louis V."/>
            <person name="Lemaire M."/>
            <person name="Marcet-Houben M."/>
            <person name="Mascher M."/>
            <person name="Morel G."/>
            <person name="Richard G.-F."/>
            <person name="Riechen J."/>
            <person name="Sacerdot C."/>
            <person name="Sarkar A."/>
            <person name="Savel G."/>
            <person name="Schacherer J."/>
            <person name="Sherman D."/>
            <person name="Straub M.-L."/>
            <person name="Stein N."/>
            <person name="Thierry A."/>
            <person name="Trautwein-Schult A."/>
            <person name="Westhof E."/>
            <person name="Worch S."/>
            <person name="Dujon B."/>
            <person name="Souciet J.-L."/>
            <person name="Wincker P."/>
            <person name="Scholz U."/>
            <person name="Neuveglise N."/>
        </authorList>
    </citation>
    <scope>NUCLEOTIDE SEQUENCE</scope>
    <source>
        <strain evidence="9">LS3</strain>
    </source>
</reference>
<evidence type="ECO:0000256" key="4">
    <source>
        <dbReference type="PROSITE-ProRule" id="PRU00042"/>
    </source>
</evidence>
<dbReference type="PROSITE" id="PS50157">
    <property type="entry name" value="ZINC_FINGER_C2H2_2"/>
    <property type="match status" value="1"/>
</dbReference>
<dbReference type="SUPFAM" id="SSF46565">
    <property type="entry name" value="Chaperone J-domain"/>
    <property type="match status" value="1"/>
</dbReference>
<organism evidence="9">
    <name type="scientific">Blastobotrys adeninivorans</name>
    <name type="common">Yeast</name>
    <name type="synonym">Arxula adeninivorans</name>
    <dbReference type="NCBI Taxonomy" id="409370"/>
    <lineage>
        <taxon>Eukaryota</taxon>
        <taxon>Fungi</taxon>
        <taxon>Dikarya</taxon>
        <taxon>Ascomycota</taxon>
        <taxon>Saccharomycotina</taxon>
        <taxon>Dipodascomycetes</taxon>
        <taxon>Dipodascales</taxon>
        <taxon>Trichomonascaceae</taxon>
        <taxon>Blastobotrys</taxon>
    </lineage>
</organism>
<dbReference type="Pfam" id="PF00226">
    <property type="entry name" value="DnaJ"/>
    <property type="match status" value="1"/>
</dbReference>
<dbReference type="SMART" id="SM00271">
    <property type="entry name" value="DnaJ"/>
    <property type="match status" value="1"/>
</dbReference>
<evidence type="ECO:0000256" key="2">
    <source>
        <dbReference type="ARBA" id="ARBA00022771"/>
    </source>
</evidence>
<proteinExistence type="predicted"/>
<accession>A0A060T0Y7</accession>
<protein>
    <submittedName>
        <fullName evidence="9">ARAD1C19536p</fullName>
    </submittedName>
</protein>
<feature type="compositionally biased region" description="Polar residues" evidence="6">
    <location>
        <begin position="357"/>
        <end position="369"/>
    </location>
</feature>
<dbReference type="GO" id="GO:0003676">
    <property type="term" value="F:nucleic acid binding"/>
    <property type="evidence" value="ECO:0007669"/>
    <property type="project" value="InterPro"/>
</dbReference>
<dbReference type="PRINTS" id="PR00625">
    <property type="entry name" value="JDOMAIN"/>
</dbReference>
<dbReference type="EMBL" id="HG937693">
    <property type="protein sequence ID" value="CDP34745.1"/>
    <property type="molecule type" value="Genomic_DNA"/>
</dbReference>
<dbReference type="InterPro" id="IPR013087">
    <property type="entry name" value="Znf_C2H2_type"/>
</dbReference>
<dbReference type="SMART" id="SM00355">
    <property type="entry name" value="ZnF_C2H2"/>
    <property type="match status" value="2"/>
</dbReference>
<feature type="region of interest" description="Disordered" evidence="6">
    <location>
        <begin position="333"/>
        <end position="463"/>
    </location>
</feature>
<feature type="region of interest" description="Disordered" evidence="6">
    <location>
        <begin position="228"/>
        <end position="267"/>
    </location>
</feature>
<dbReference type="InterPro" id="IPR018253">
    <property type="entry name" value="DnaJ_domain_CS"/>
</dbReference>
<dbReference type="InterPro" id="IPR036236">
    <property type="entry name" value="Znf_C2H2_sf"/>
</dbReference>
<keyword evidence="3" id="KW-0862">Zinc</keyword>
<dbReference type="InterPro" id="IPR001623">
    <property type="entry name" value="DnaJ_domain"/>
</dbReference>
<feature type="compositionally biased region" description="Basic residues" evidence="6">
    <location>
        <begin position="447"/>
        <end position="457"/>
    </location>
</feature>
<keyword evidence="2 4" id="KW-0863">Zinc-finger</keyword>
<dbReference type="GO" id="GO:0008270">
    <property type="term" value="F:zinc ion binding"/>
    <property type="evidence" value="ECO:0007669"/>
    <property type="project" value="UniProtKB-KW"/>
</dbReference>
<dbReference type="PROSITE" id="PS00636">
    <property type="entry name" value="DNAJ_1"/>
    <property type="match status" value="1"/>
</dbReference>
<dbReference type="PROSITE" id="PS00028">
    <property type="entry name" value="ZINC_FINGER_C2H2_1"/>
    <property type="match status" value="2"/>
</dbReference>
<feature type="compositionally biased region" description="Acidic residues" evidence="6">
    <location>
        <begin position="404"/>
        <end position="413"/>
    </location>
</feature>
<feature type="domain" description="J" evidence="7">
    <location>
        <begin position="14"/>
        <end position="80"/>
    </location>
</feature>
<dbReference type="InterPro" id="IPR036869">
    <property type="entry name" value="J_dom_sf"/>
</dbReference>
<dbReference type="Gene3D" id="3.30.160.60">
    <property type="entry name" value="Classic Zinc Finger"/>
    <property type="match status" value="1"/>
</dbReference>
<evidence type="ECO:0000259" key="7">
    <source>
        <dbReference type="PROSITE" id="PS50076"/>
    </source>
</evidence>
<dbReference type="InterPro" id="IPR022755">
    <property type="entry name" value="Znf_C2H2_jaz"/>
</dbReference>
<evidence type="ECO:0000256" key="6">
    <source>
        <dbReference type="SAM" id="MobiDB-lite"/>
    </source>
</evidence>
<sequence length="497" mass="56498">MGANQSVPTGPKESLYEILGVEKTATEIELKKAYKKKALLLHPDRNFNNEEEATREFTRVQAAYDVLSDPQERAWYDSHGTTGGPAGGEPQYGGTVTTTEDLKQYFEPSWYHRVEKNDEFYELIGQLIDQLIQEENEAALDEGLDGTLLPKFGDERTPWNQVRAFYDNWSSFASMKSFAWEDVYRAFDTDRRTRRAAEARNKKIREAAKREFNSTVRKLVTVIKQKDPRVRQYNKQRKQAPGNAAAKEQAKRDRQAQAANRKAYQEQDWAKVDEGDVNFASDSDDDKVVDLFECVVCDKVFKTKKMLNAHESSKKHKKQLAQLKRQMRKEGVELGFDDFSNSDDSDDDSDDEKYESKTANGTQVGNGANNDDETAETQEPKVAEPVEAEAEPEPEAKSTAAENENSDEESDEEEAKKAEPTLEDLLAELEGTRISNKNSPEPEVRVKGKAKKKRQKREKSQNEFALTCTVCQTEFPSRNKLFQHVKASGHAAPVRRK</sequence>
<feature type="coiled-coil region" evidence="5">
    <location>
        <begin position="306"/>
        <end position="333"/>
    </location>
</feature>
<feature type="domain" description="C2H2-type" evidence="8">
    <location>
        <begin position="292"/>
        <end position="321"/>
    </location>
</feature>
<dbReference type="Gene3D" id="1.10.287.110">
    <property type="entry name" value="DnaJ domain"/>
    <property type="match status" value="1"/>
</dbReference>
<dbReference type="InterPro" id="IPR054076">
    <property type="entry name" value="ZUO1-like_ZHD"/>
</dbReference>
<dbReference type="CDD" id="cd06257">
    <property type="entry name" value="DnaJ"/>
    <property type="match status" value="1"/>
</dbReference>
<dbReference type="AlphaFoldDB" id="A0A060T0Y7"/>
<dbReference type="SMART" id="SM00451">
    <property type="entry name" value="ZnF_U1"/>
    <property type="match status" value="1"/>
</dbReference>
<feature type="region of interest" description="Disordered" evidence="6">
    <location>
        <begin position="74"/>
        <end position="95"/>
    </location>
</feature>
<dbReference type="GO" id="GO:0005737">
    <property type="term" value="C:cytoplasm"/>
    <property type="evidence" value="ECO:0007669"/>
    <property type="project" value="TreeGrafter"/>
</dbReference>
<dbReference type="PhylomeDB" id="A0A060T0Y7"/>
<dbReference type="Pfam" id="PF12171">
    <property type="entry name" value="zf-C2H2_jaz"/>
    <property type="match status" value="1"/>
</dbReference>
<evidence type="ECO:0000256" key="3">
    <source>
        <dbReference type="ARBA" id="ARBA00022833"/>
    </source>
</evidence>
<evidence type="ECO:0000256" key="1">
    <source>
        <dbReference type="ARBA" id="ARBA00022723"/>
    </source>
</evidence>
<evidence type="ECO:0000256" key="5">
    <source>
        <dbReference type="SAM" id="Coils"/>
    </source>
</evidence>
<gene>
    <name evidence="9" type="ORF">GNLVRS02_ARAD1C19536g</name>
</gene>
<feature type="compositionally biased region" description="Acidic residues" evidence="6">
    <location>
        <begin position="340"/>
        <end position="353"/>
    </location>
</feature>
<dbReference type="InterPro" id="IPR003604">
    <property type="entry name" value="Matrin/U1-like-C_Znf_C2H2"/>
</dbReference>